<protein>
    <recommendedName>
        <fullName evidence="6">Ribosomal RNA large subunit methyltransferase H</fullName>
        <ecNumber evidence="6">2.1.1.177</ecNumber>
    </recommendedName>
    <alternativeName>
        <fullName evidence="6">23S rRNA (pseudouridine1915-N3)-methyltransferase</fullName>
    </alternativeName>
    <alternativeName>
        <fullName evidence="6">23S rRNA m3Psi1915 methyltransferase</fullName>
    </alternativeName>
    <alternativeName>
        <fullName evidence="6">rRNA (pseudouridine-N3-)-methyltransferase RlmH</fullName>
    </alternativeName>
</protein>
<dbReference type="RefSeq" id="WP_308731409.1">
    <property type="nucleotide sequence ID" value="NZ_JAJEQN010000009.1"/>
</dbReference>
<evidence type="ECO:0000256" key="2">
    <source>
        <dbReference type="ARBA" id="ARBA00022603"/>
    </source>
</evidence>
<dbReference type="EC" id="2.1.1.177" evidence="6"/>
<dbReference type="EMBL" id="JAJEQN010000009">
    <property type="protein sequence ID" value="MCC2221024.1"/>
    <property type="molecule type" value="Genomic_DNA"/>
</dbReference>
<evidence type="ECO:0000256" key="3">
    <source>
        <dbReference type="ARBA" id="ARBA00022679"/>
    </source>
</evidence>
<proteinExistence type="inferred from homology"/>
<comment type="subunit">
    <text evidence="6">Homodimer.</text>
</comment>
<evidence type="ECO:0000313" key="8">
    <source>
        <dbReference type="Proteomes" id="UP001198200"/>
    </source>
</evidence>
<dbReference type="PIRSF" id="PIRSF004505">
    <property type="entry name" value="MT_bac"/>
    <property type="match status" value="1"/>
</dbReference>
<dbReference type="InterPro" id="IPR003742">
    <property type="entry name" value="RlmH-like"/>
</dbReference>
<accession>A0AAE3E2T2</accession>
<keyword evidence="1 6" id="KW-0698">rRNA processing</keyword>
<dbReference type="HAMAP" id="MF_00658">
    <property type="entry name" value="23SrRNA_methyltr_H"/>
    <property type="match status" value="1"/>
</dbReference>
<evidence type="ECO:0000256" key="4">
    <source>
        <dbReference type="ARBA" id="ARBA00022691"/>
    </source>
</evidence>
<keyword evidence="6" id="KW-0963">Cytoplasm</keyword>
<dbReference type="CDD" id="cd18081">
    <property type="entry name" value="RlmH-like"/>
    <property type="match status" value="1"/>
</dbReference>
<keyword evidence="4 6" id="KW-0949">S-adenosyl-L-methionine</keyword>
<evidence type="ECO:0000313" key="7">
    <source>
        <dbReference type="EMBL" id="MCC2221024.1"/>
    </source>
</evidence>
<feature type="binding site" evidence="6">
    <location>
        <position position="76"/>
    </location>
    <ligand>
        <name>S-adenosyl-L-methionine</name>
        <dbReference type="ChEBI" id="CHEBI:59789"/>
    </ligand>
</feature>
<evidence type="ECO:0000256" key="1">
    <source>
        <dbReference type="ARBA" id="ARBA00022552"/>
    </source>
</evidence>
<dbReference type="NCBIfam" id="NF000985">
    <property type="entry name" value="PRK00103.1-3"/>
    <property type="match status" value="1"/>
</dbReference>
<dbReference type="GO" id="GO:0070038">
    <property type="term" value="F:rRNA (pseudouridine-N3-)-methyltransferase activity"/>
    <property type="evidence" value="ECO:0007669"/>
    <property type="project" value="UniProtKB-UniRule"/>
</dbReference>
<dbReference type="PANTHER" id="PTHR33603:SF1">
    <property type="entry name" value="RIBOSOMAL RNA LARGE SUBUNIT METHYLTRANSFERASE H"/>
    <property type="match status" value="1"/>
</dbReference>
<dbReference type="PANTHER" id="PTHR33603">
    <property type="entry name" value="METHYLTRANSFERASE"/>
    <property type="match status" value="1"/>
</dbReference>
<dbReference type="Proteomes" id="UP001198200">
    <property type="component" value="Unassembled WGS sequence"/>
</dbReference>
<keyword evidence="8" id="KW-1185">Reference proteome</keyword>
<dbReference type="NCBIfam" id="TIGR00246">
    <property type="entry name" value="tRNA_RlmH_YbeA"/>
    <property type="match status" value="1"/>
</dbReference>
<sequence length="159" mass="18159">MKITILTVGKLKESYWKQAIAEYSKRLGLYTKLELVEVEDEKTLDQASDLLCEQIKDKEGDRLLARCPKDGYVIALAIDGKQYDSVALSKHLEKLTVTGRSHLVFVIGGSLGLSKKVLARADEKLSFSALTFPHQMMRVILLEQIYRCFRIQKNEPYHK</sequence>
<dbReference type="AlphaFoldDB" id="A0AAE3E2T2"/>
<dbReference type="Gene3D" id="3.40.1280.10">
    <property type="match status" value="1"/>
</dbReference>
<comment type="similarity">
    <text evidence="5 6">Belongs to the RNA methyltransferase RlmH family.</text>
</comment>
<keyword evidence="2 6" id="KW-0489">Methyltransferase</keyword>
<feature type="binding site" evidence="6">
    <location>
        <begin position="127"/>
        <end position="132"/>
    </location>
    <ligand>
        <name>S-adenosyl-L-methionine</name>
        <dbReference type="ChEBI" id="CHEBI:59789"/>
    </ligand>
</feature>
<dbReference type="GO" id="GO:0005737">
    <property type="term" value="C:cytoplasm"/>
    <property type="evidence" value="ECO:0007669"/>
    <property type="project" value="UniProtKB-SubCell"/>
</dbReference>
<name>A0AAE3E2T2_9FIRM</name>
<dbReference type="InterPro" id="IPR029026">
    <property type="entry name" value="tRNA_m1G_MTases_N"/>
</dbReference>
<organism evidence="7 8">
    <name type="scientific">Anthropogastromicrobium aceti</name>
    <dbReference type="NCBI Taxonomy" id="2981768"/>
    <lineage>
        <taxon>Bacteria</taxon>
        <taxon>Bacillati</taxon>
        <taxon>Bacillota</taxon>
        <taxon>Clostridia</taxon>
        <taxon>Lachnospirales</taxon>
        <taxon>Lachnospiraceae</taxon>
        <taxon>Anthropogastromicrobium</taxon>
    </lineage>
</organism>
<comment type="function">
    <text evidence="6">Specifically methylates the pseudouridine at position 1915 (m3Psi1915) in 23S rRNA.</text>
</comment>
<dbReference type="InterPro" id="IPR029028">
    <property type="entry name" value="Alpha/beta_knot_MTases"/>
</dbReference>
<comment type="catalytic activity">
    <reaction evidence="6">
        <text>pseudouridine(1915) in 23S rRNA + S-adenosyl-L-methionine = N(3)-methylpseudouridine(1915) in 23S rRNA + S-adenosyl-L-homocysteine + H(+)</text>
        <dbReference type="Rhea" id="RHEA:42752"/>
        <dbReference type="Rhea" id="RHEA-COMP:10221"/>
        <dbReference type="Rhea" id="RHEA-COMP:10222"/>
        <dbReference type="ChEBI" id="CHEBI:15378"/>
        <dbReference type="ChEBI" id="CHEBI:57856"/>
        <dbReference type="ChEBI" id="CHEBI:59789"/>
        <dbReference type="ChEBI" id="CHEBI:65314"/>
        <dbReference type="ChEBI" id="CHEBI:74486"/>
        <dbReference type="EC" id="2.1.1.177"/>
    </reaction>
</comment>
<comment type="subcellular location">
    <subcellularLocation>
        <location evidence="6">Cytoplasm</location>
    </subcellularLocation>
</comment>
<keyword evidence="3 6" id="KW-0808">Transferase</keyword>
<gene>
    <name evidence="6 7" type="primary">rlmH</name>
    <name evidence="7" type="ORF">LKD48_05095</name>
</gene>
<evidence type="ECO:0000256" key="6">
    <source>
        <dbReference type="HAMAP-Rule" id="MF_00658"/>
    </source>
</evidence>
<dbReference type="SUPFAM" id="SSF75217">
    <property type="entry name" value="alpha/beta knot"/>
    <property type="match status" value="1"/>
</dbReference>
<reference evidence="7 8" key="1">
    <citation type="submission" date="2021-10" db="EMBL/GenBank/DDBJ databases">
        <title>Anaerobic single-cell dispensing facilitates the cultivation of human gut bacteria.</title>
        <authorList>
            <person name="Afrizal A."/>
        </authorList>
    </citation>
    <scope>NUCLEOTIDE SEQUENCE [LARGE SCALE GENOMIC DNA]</scope>
    <source>
        <strain evidence="7 8">CLA-AA-H224</strain>
    </source>
</reference>
<feature type="binding site" evidence="6">
    <location>
        <position position="108"/>
    </location>
    <ligand>
        <name>S-adenosyl-L-methionine</name>
        <dbReference type="ChEBI" id="CHEBI:59789"/>
    </ligand>
</feature>
<evidence type="ECO:0000256" key="5">
    <source>
        <dbReference type="ARBA" id="ARBA00038303"/>
    </source>
</evidence>
<comment type="caution">
    <text evidence="7">The sequence shown here is derived from an EMBL/GenBank/DDBJ whole genome shotgun (WGS) entry which is preliminary data.</text>
</comment>
<dbReference type="Pfam" id="PF02590">
    <property type="entry name" value="SPOUT_MTase"/>
    <property type="match status" value="1"/>
</dbReference>